<dbReference type="PANTHER" id="PTHR15239">
    <property type="entry name" value="NUCLEAR EXPORT MEDIATOR FACTOR NEMF"/>
    <property type="match status" value="1"/>
</dbReference>
<evidence type="ECO:0000256" key="5">
    <source>
        <dbReference type="HAMAP-Rule" id="MF_00844"/>
    </source>
</evidence>
<protein>
    <recommendedName>
        <fullName evidence="5">Rqc2 homolog RqcH</fullName>
        <shortName evidence="5">RqcH</shortName>
    </recommendedName>
</protein>
<dbReference type="InterPro" id="IPR051608">
    <property type="entry name" value="RQC_Subunit_NEMF"/>
</dbReference>
<reference evidence="7 8" key="1">
    <citation type="submission" date="2022-04" db="EMBL/GenBank/DDBJ databases">
        <title>Genome sequence of C. roseum typestrain.</title>
        <authorList>
            <person name="Poehlein A."/>
            <person name="Schoch T."/>
            <person name="Duerre P."/>
            <person name="Daniel R."/>
        </authorList>
    </citation>
    <scope>NUCLEOTIDE SEQUENCE [LARGE SCALE GENOMIC DNA]</scope>
    <source>
        <strain evidence="7 8">DSM 7320</strain>
    </source>
</reference>
<name>A0A1S8M9R0_9CLOT</name>
<dbReference type="HAMAP" id="MF_00844_B">
    <property type="entry name" value="RqcH_B"/>
    <property type="match status" value="1"/>
</dbReference>
<keyword evidence="2 5" id="KW-0699">rRNA-binding</keyword>
<keyword evidence="4 5" id="KW-0648">Protein biosynthesis</keyword>
<evidence type="ECO:0000313" key="7">
    <source>
        <dbReference type="EMBL" id="URZ11877.1"/>
    </source>
</evidence>
<dbReference type="EMBL" id="CP096983">
    <property type="protein sequence ID" value="URZ11877.1"/>
    <property type="molecule type" value="Genomic_DNA"/>
</dbReference>
<dbReference type="GO" id="GO:1990112">
    <property type="term" value="C:RQC complex"/>
    <property type="evidence" value="ECO:0007669"/>
    <property type="project" value="TreeGrafter"/>
</dbReference>
<evidence type="ECO:0000256" key="2">
    <source>
        <dbReference type="ARBA" id="ARBA00022730"/>
    </source>
</evidence>
<gene>
    <name evidence="5 7" type="primary">rqcH</name>
    <name evidence="7" type="ORF">CROST_025940</name>
</gene>
<dbReference type="InterPro" id="IPR043682">
    <property type="entry name" value="RqcH_bacterial"/>
</dbReference>
<dbReference type="GO" id="GO:0019843">
    <property type="term" value="F:rRNA binding"/>
    <property type="evidence" value="ECO:0007669"/>
    <property type="project" value="UniProtKB-UniRule"/>
</dbReference>
<comment type="similarity">
    <text evidence="5">Belongs to the NEMF family.</text>
</comment>
<organism evidence="7 8">
    <name type="scientific">Clostridium felsineum</name>
    <dbReference type="NCBI Taxonomy" id="36839"/>
    <lineage>
        <taxon>Bacteria</taxon>
        <taxon>Bacillati</taxon>
        <taxon>Bacillota</taxon>
        <taxon>Clostridia</taxon>
        <taxon>Eubacteriales</taxon>
        <taxon>Clostridiaceae</taxon>
        <taxon>Clostridium</taxon>
    </lineage>
</organism>
<dbReference type="GO" id="GO:0043023">
    <property type="term" value="F:ribosomal large subunit binding"/>
    <property type="evidence" value="ECO:0007669"/>
    <property type="project" value="UniProtKB-UniRule"/>
</dbReference>
<evidence type="ECO:0000256" key="3">
    <source>
        <dbReference type="ARBA" id="ARBA00022884"/>
    </source>
</evidence>
<evidence type="ECO:0000256" key="4">
    <source>
        <dbReference type="ARBA" id="ARBA00022917"/>
    </source>
</evidence>
<evidence type="ECO:0000256" key="1">
    <source>
        <dbReference type="ARBA" id="ARBA00022555"/>
    </source>
</evidence>
<feature type="coiled-coil region" evidence="5">
    <location>
        <begin position="378"/>
        <end position="405"/>
    </location>
</feature>
<keyword evidence="5" id="KW-0175">Coiled coil</keyword>
<keyword evidence="8" id="KW-1185">Reference proteome</keyword>
<dbReference type="InterPro" id="IPR008532">
    <property type="entry name" value="NFACT_RNA-bd"/>
</dbReference>
<dbReference type="PANTHER" id="PTHR15239:SF6">
    <property type="entry name" value="RIBOSOME QUALITY CONTROL COMPLEX SUBUNIT NEMF"/>
    <property type="match status" value="1"/>
</dbReference>
<dbReference type="KEGG" id="crw:CROST_025940"/>
<evidence type="ECO:0000313" key="8">
    <source>
        <dbReference type="Proteomes" id="UP000190951"/>
    </source>
</evidence>
<dbReference type="RefSeq" id="WP_077833665.1">
    <property type="nucleotide sequence ID" value="NZ_CP096983.1"/>
</dbReference>
<dbReference type="GO" id="GO:0000049">
    <property type="term" value="F:tRNA binding"/>
    <property type="evidence" value="ECO:0007669"/>
    <property type="project" value="UniProtKB-UniRule"/>
</dbReference>
<evidence type="ECO:0000259" key="6">
    <source>
        <dbReference type="Pfam" id="PF05670"/>
    </source>
</evidence>
<dbReference type="GO" id="GO:0072344">
    <property type="term" value="P:rescue of stalled ribosome"/>
    <property type="evidence" value="ECO:0007669"/>
    <property type="project" value="UniProtKB-UniRule"/>
</dbReference>
<dbReference type="Gene3D" id="2.30.310.10">
    <property type="entry name" value="ibrinogen binding protein from staphylococcus aureus domain"/>
    <property type="match status" value="1"/>
</dbReference>
<keyword evidence="3 5" id="KW-0694">RNA-binding</keyword>
<dbReference type="Pfam" id="PF05670">
    <property type="entry name" value="NFACT-R_1"/>
    <property type="match status" value="1"/>
</dbReference>
<feature type="domain" description="NFACT RNA-binding" evidence="6">
    <location>
        <begin position="456"/>
        <end position="549"/>
    </location>
</feature>
<dbReference type="Pfam" id="PF05833">
    <property type="entry name" value="NFACT_N"/>
    <property type="match status" value="1"/>
</dbReference>
<dbReference type="STRING" id="84029.CROST_23910"/>
<comment type="function">
    <text evidence="5">Key component of the ribosome quality control system (RQC), a ribosome-associated complex that mediates the extraction of incompletely synthesized nascent chains from stalled ribosomes and their subsequent degradation. RqcH recruits Ala-charged tRNA, and with RqcP directs the elongation of stalled nascent chains on 50S ribosomal subunits, leading to non-templated C-terminal alanine extensions (Ala tail). The Ala tail promotes nascent chain degradation. May add between 1 and at least 8 Ala residues. Binds to stalled 50S ribosomal subunits.</text>
</comment>
<sequence length="575" mass="67473">MALDGIYIHSILNELKSKLLGGKVSKVNQPEKDEINLTIRTTENSNLKLLISANPTYPKLHFTDLMKTNPIKAPMFCMVLRKHLLNSRILKIDQVESDRIVIMDFETTDELGFNSIYKLYIEIMGRHSNISLVREHDNLIMDCIKHITPEVNRYRTLLPGCKFVLPPKSTKLNPLSFEYEAFTNYIEENNIVQNQNMFSKIFTGVSSTFSKELYFNLEKYNSLKDFSLYLNDIFLKIKNKEFYFASYSTNNFVKDFYCLKLNYLEDFTEKKYETPSFLVQDFYYEKDKTERLKNRSSDLQKIVNTNLERCKKKNEIYEDELKECDSKDLYKVYGELLTSNIYNLKKGDKKADVLNYYSPNNETITIKLDKNKTPSENIQRYFKKYNKLKKTEENAKIQIKNNIEEIEYLQSVLTNIENSDTYSEIEDIRQELMDTEYIRFSKKNKQKKKDKVSKPMHIKSKDGIDIYIGKNNKQNDYLTLKFADKRDIWFHTKNIPGSHVIVKNFGDIPESTLYEAASIAAYYSKARESSNVAVDYTEVKNVRKPSGAKPGMVIYYTNKTIYTNPTEPIIRKEGK</sequence>
<comment type="subunit">
    <text evidence="5">Associates with stalled 50S ribosomal subunits. Binds to RqcP.</text>
</comment>
<keyword evidence="1 5" id="KW-0820">tRNA-binding</keyword>
<accession>A0A1S8M9R0</accession>
<dbReference type="Proteomes" id="UP000190951">
    <property type="component" value="Chromosome"/>
</dbReference>
<proteinExistence type="inferred from homology"/>
<dbReference type="FunFam" id="2.30.310.10:FF:000004">
    <property type="entry name" value="Fibronectin-binding protein A"/>
    <property type="match status" value="1"/>
</dbReference>
<dbReference type="AlphaFoldDB" id="A0A1S8M9R0"/>